<comment type="caution">
    <text evidence="1">The sequence shown here is derived from an EMBL/GenBank/DDBJ whole genome shotgun (WGS) entry which is preliminary data.</text>
</comment>
<reference evidence="1 2" key="1">
    <citation type="submission" date="2014-11" db="EMBL/GenBank/DDBJ databases">
        <title>Genome sequence and analysis of novel Kurthia sp.</title>
        <authorList>
            <person name="Lawson J.N."/>
            <person name="Gonzalez J.E."/>
            <person name="Rinauldi L."/>
            <person name="Xuan Z."/>
            <person name="Firman A."/>
            <person name="Shaddox L."/>
            <person name="Trudeau A."/>
            <person name="Shah S."/>
            <person name="Reiman D."/>
        </authorList>
    </citation>
    <scope>NUCLEOTIDE SEQUENCE [LARGE SCALE GENOMIC DNA]</scope>
    <source>
        <strain evidence="1 2">3B1D</strain>
    </source>
</reference>
<feature type="non-terminal residue" evidence="1">
    <location>
        <position position="1"/>
    </location>
</feature>
<dbReference type="Proteomes" id="UP000288623">
    <property type="component" value="Unassembled WGS sequence"/>
</dbReference>
<dbReference type="InterPro" id="IPR027417">
    <property type="entry name" value="P-loop_NTPase"/>
</dbReference>
<gene>
    <name evidence="1" type="ORF">QI30_20095</name>
</gene>
<dbReference type="AlphaFoldDB" id="A0A433RNS6"/>
<evidence type="ECO:0000313" key="2">
    <source>
        <dbReference type="Proteomes" id="UP000288623"/>
    </source>
</evidence>
<accession>A0A433RNS6</accession>
<name>A0A433RNS6_9BACL</name>
<proteinExistence type="predicted"/>
<dbReference type="Gene3D" id="3.40.50.300">
    <property type="entry name" value="P-loop containing nucleotide triphosphate hydrolases"/>
    <property type="match status" value="1"/>
</dbReference>
<keyword evidence="2" id="KW-1185">Reference proteome</keyword>
<dbReference type="EMBL" id="JTFC01000224">
    <property type="protein sequence ID" value="RUS49366.1"/>
    <property type="molecule type" value="Genomic_DNA"/>
</dbReference>
<sequence>YVLIILQAQELSLEGAETYIKYLQFMADNYDADIQVAGVLPVLLRPGGRVDMSTIERAKEMFGEDNVMESVIKHLERLKAWDVTGITDNDMHDRKAHQVFLDVIDELEEKLAQFEEAGKYE</sequence>
<dbReference type="RefSeq" id="WP_370323650.1">
    <property type="nucleotide sequence ID" value="NZ_JTFC01000224.1"/>
</dbReference>
<protein>
    <submittedName>
        <fullName evidence="1">Cobyrinic acid a,c-diamide synthase</fullName>
    </submittedName>
</protein>
<organism evidence="1 2">
    <name type="scientific">Candidatus Kurthia intestinigallinarum</name>
    <dbReference type="NCBI Taxonomy" id="1562256"/>
    <lineage>
        <taxon>Bacteria</taxon>
        <taxon>Bacillati</taxon>
        <taxon>Bacillota</taxon>
        <taxon>Bacilli</taxon>
        <taxon>Bacillales</taxon>
        <taxon>Caryophanaceae</taxon>
        <taxon>Kurthia</taxon>
    </lineage>
</organism>
<evidence type="ECO:0000313" key="1">
    <source>
        <dbReference type="EMBL" id="RUS49366.1"/>
    </source>
</evidence>
<dbReference type="SUPFAM" id="SSF52540">
    <property type="entry name" value="P-loop containing nucleoside triphosphate hydrolases"/>
    <property type="match status" value="1"/>
</dbReference>